<dbReference type="InterPro" id="IPR052035">
    <property type="entry name" value="ZnF_BED_domain_contain"/>
</dbReference>
<evidence type="ECO:0000256" key="5">
    <source>
        <dbReference type="ARBA" id="ARBA00023242"/>
    </source>
</evidence>
<gene>
    <name evidence="8" type="ORF">RJ640_024555</name>
</gene>
<dbReference type="Proteomes" id="UP001187471">
    <property type="component" value="Unassembled WGS sequence"/>
</dbReference>
<feature type="region of interest" description="Disordered" evidence="6">
    <location>
        <begin position="1"/>
        <end position="51"/>
    </location>
</feature>
<name>A0AA88UMU9_9ASTE</name>
<evidence type="ECO:0000256" key="1">
    <source>
        <dbReference type="ARBA" id="ARBA00004123"/>
    </source>
</evidence>
<comment type="caution">
    <text evidence="8">The sequence shown here is derived from an EMBL/GenBank/DDBJ whole genome shotgun (WGS) entry which is preliminary data.</text>
</comment>
<dbReference type="PANTHER" id="PTHR46481">
    <property type="entry name" value="ZINC FINGER BED DOMAIN-CONTAINING PROTEIN 4"/>
    <property type="match status" value="1"/>
</dbReference>
<dbReference type="InterPro" id="IPR012337">
    <property type="entry name" value="RNaseH-like_sf"/>
</dbReference>
<feature type="compositionally biased region" description="Basic residues" evidence="6">
    <location>
        <begin position="1"/>
        <end position="13"/>
    </location>
</feature>
<keyword evidence="9" id="KW-1185">Reference proteome</keyword>
<proteinExistence type="predicted"/>
<dbReference type="SUPFAM" id="SSF53098">
    <property type="entry name" value="Ribonuclease H-like"/>
    <property type="match status" value="1"/>
</dbReference>
<feature type="domain" description="HAT C-terminal dimerisation" evidence="7">
    <location>
        <begin position="419"/>
        <end position="495"/>
    </location>
</feature>
<evidence type="ECO:0000256" key="4">
    <source>
        <dbReference type="ARBA" id="ARBA00022833"/>
    </source>
</evidence>
<evidence type="ECO:0000313" key="9">
    <source>
        <dbReference type="Proteomes" id="UP001187471"/>
    </source>
</evidence>
<organism evidence="8 9">
    <name type="scientific">Escallonia rubra</name>
    <dbReference type="NCBI Taxonomy" id="112253"/>
    <lineage>
        <taxon>Eukaryota</taxon>
        <taxon>Viridiplantae</taxon>
        <taxon>Streptophyta</taxon>
        <taxon>Embryophyta</taxon>
        <taxon>Tracheophyta</taxon>
        <taxon>Spermatophyta</taxon>
        <taxon>Magnoliopsida</taxon>
        <taxon>eudicotyledons</taxon>
        <taxon>Gunneridae</taxon>
        <taxon>Pentapetalae</taxon>
        <taxon>asterids</taxon>
        <taxon>campanulids</taxon>
        <taxon>Escalloniales</taxon>
        <taxon>Escalloniaceae</taxon>
        <taxon>Escallonia</taxon>
    </lineage>
</organism>
<keyword evidence="4" id="KW-0862">Zinc</keyword>
<comment type="subcellular location">
    <subcellularLocation>
        <location evidence="1">Nucleus</location>
    </subcellularLocation>
</comment>
<dbReference type="InterPro" id="IPR008906">
    <property type="entry name" value="HATC_C_dom"/>
</dbReference>
<feature type="compositionally biased region" description="Pro residues" evidence="6">
    <location>
        <begin position="23"/>
        <end position="35"/>
    </location>
</feature>
<keyword evidence="3" id="KW-0863">Zinc-finger</keyword>
<evidence type="ECO:0000256" key="2">
    <source>
        <dbReference type="ARBA" id="ARBA00022723"/>
    </source>
</evidence>
<dbReference type="PANTHER" id="PTHR46481:SF10">
    <property type="entry name" value="ZINC FINGER BED DOMAIN-CONTAINING PROTEIN 39"/>
    <property type="match status" value="1"/>
</dbReference>
<dbReference type="Pfam" id="PF05699">
    <property type="entry name" value="Dimer_Tnp_hAT"/>
    <property type="match status" value="1"/>
</dbReference>
<evidence type="ECO:0000256" key="3">
    <source>
        <dbReference type="ARBA" id="ARBA00022771"/>
    </source>
</evidence>
<evidence type="ECO:0000313" key="8">
    <source>
        <dbReference type="EMBL" id="KAK2991290.1"/>
    </source>
</evidence>
<reference evidence="8" key="1">
    <citation type="submission" date="2022-12" db="EMBL/GenBank/DDBJ databases">
        <title>Draft genome assemblies for two species of Escallonia (Escalloniales).</title>
        <authorList>
            <person name="Chanderbali A."/>
            <person name="Dervinis C."/>
            <person name="Anghel I."/>
            <person name="Soltis D."/>
            <person name="Soltis P."/>
            <person name="Zapata F."/>
        </authorList>
    </citation>
    <scope>NUCLEOTIDE SEQUENCE</scope>
    <source>
        <strain evidence="8">UCBG92.1500</strain>
        <tissue evidence="8">Leaf</tissue>
    </source>
</reference>
<dbReference type="EMBL" id="JAVXUO010000539">
    <property type="protein sequence ID" value="KAK2991290.1"/>
    <property type="molecule type" value="Genomic_DNA"/>
</dbReference>
<feature type="region of interest" description="Disordered" evidence="6">
    <location>
        <begin position="70"/>
        <end position="113"/>
    </location>
</feature>
<dbReference type="AlphaFoldDB" id="A0AA88UMU9"/>
<protein>
    <recommendedName>
        <fullName evidence="7">HAT C-terminal dimerisation domain-containing protein</fullName>
    </recommendedName>
</protein>
<evidence type="ECO:0000259" key="7">
    <source>
        <dbReference type="Pfam" id="PF05699"/>
    </source>
</evidence>
<feature type="compositionally biased region" description="Polar residues" evidence="6">
    <location>
        <begin position="85"/>
        <end position="98"/>
    </location>
</feature>
<dbReference type="GO" id="GO:0046983">
    <property type="term" value="F:protein dimerization activity"/>
    <property type="evidence" value="ECO:0007669"/>
    <property type="project" value="InterPro"/>
</dbReference>
<sequence length="510" mass="57958">MSGLMKRIRHASSSRKTSSSSQAPPPTQAPAPRPSQTPIRAPTQPLFPGRMSTSCMIDTQANWEFNQNIPDFEYTPDEDPPHYSQGRSSVGEATTPWHNLNPMPGHDEEGPSNASVVMDILTGITLSVHLDKATSNLPKRNYLLTREQRDGLAEFVIHDEQAFSFADNPKHSRYMNTYVQPLYKKVHRNTTRSDALRQYKAAKARLIDYFDKFDGKVSLTSDIWQSPYTFVSYSCVTAHWIDADWVMHKRIIAFEHFPYPHDEMNIAILILKACTTFKIKDKIMSVSFDNASNNKADVAALKETLQPVLHDPRLKLHGVNASIQEISKLMCYTAEDTTLLTAKVSKRFEDLFNLYRNSADMRGRAQSSSTAERYYAPYLQGFEHLVARQLPGEGTSNSGGSYTFSSFNEIGVYANTDHYSDLSRQEQVNFNLLIFWKQNQNMYKTLSQIARDVLPVQASTVASESAFSASGRVLDDRRSRLNPESLELCVCWKDYLDVKYREQDKPIDEQ</sequence>
<accession>A0AA88UMU9</accession>
<keyword evidence="5" id="KW-0539">Nucleus</keyword>
<keyword evidence="2" id="KW-0479">Metal-binding</keyword>
<evidence type="ECO:0000256" key="6">
    <source>
        <dbReference type="SAM" id="MobiDB-lite"/>
    </source>
</evidence>